<dbReference type="OrthoDB" id="192832at2759"/>
<dbReference type="CDD" id="cd02181">
    <property type="entry name" value="GH16_fungal_Lam16A_glucanase"/>
    <property type="match status" value="1"/>
</dbReference>
<dbReference type="Pfam" id="PF26113">
    <property type="entry name" value="GH16_XgeA"/>
    <property type="match status" value="1"/>
</dbReference>
<dbReference type="SUPFAM" id="SSF49899">
    <property type="entry name" value="Concanavalin A-like lectins/glucanases"/>
    <property type="match status" value="1"/>
</dbReference>
<evidence type="ECO:0000313" key="4">
    <source>
        <dbReference type="Proteomes" id="UP000006753"/>
    </source>
</evidence>
<dbReference type="PROSITE" id="PS51762">
    <property type="entry name" value="GH16_2"/>
    <property type="match status" value="1"/>
</dbReference>
<dbReference type="PANTHER" id="PTHR10963:SF24">
    <property type="entry name" value="GLYCOSIDASE C21B10.07-RELATED"/>
    <property type="match status" value="1"/>
</dbReference>
<dbReference type="Proteomes" id="UP000006753">
    <property type="component" value="Unassembled WGS sequence"/>
</dbReference>
<dbReference type="AlphaFoldDB" id="K1X852"/>
<dbReference type="InterPro" id="IPR013320">
    <property type="entry name" value="ConA-like_dom_sf"/>
</dbReference>
<name>K1X852_MARBU</name>
<dbReference type="eggNOG" id="ENOG502SKA3">
    <property type="taxonomic scope" value="Eukaryota"/>
</dbReference>
<evidence type="ECO:0000313" key="3">
    <source>
        <dbReference type="EMBL" id="EKD21206.1"/>
    </source>
</evidence>
<dbReference type="OMA" id="IGNQVYM"/>
<reference evidence="3 4" key="1">
    <citation type="journal article" date="2012" name="BMC Genomics">
        <title>Sequencing the genome of Marssonina brunnea reveals fungus-poplar co-evolution.</title>
        <authorList>
            <person name="Zhu S."/>
            <person name="Cao Y.-Z."/>
            <person name="Jiang C."/>
            <person name="Tan B.-Y."/>
            <person name="Wang Z."/>
            <person name="Feng S."/>
            <person name="Zhang L."/>
            <person name="Su X.-H."/>
            <person name="Brejova B."/>
            <person name="Vinar T."/>
            <person name="Xu M."/>
            <person name="Wang M.-X."/>
            <person name="Zhang S.-G."/>
            <person name="Huang M.-R."/>
            <person name="Wu R."/>
            <person name="Zhou Y."/>
        </authorList>
    </citation>
    <scope>NUCLEOTIDE SEQUENCE [LARGE SCALE GENOMIC DNA]</scope>
    <source>
        <strain evidence="3 4">MB_m1</strain>
    </source>
</reference>
<dbReference type="InParanoid" id="K1X852"/>
<protein>
    <submittedName>
        <fullName evidence="3">Hyaluronidase</fullName>
    </submittedName>
</protein>
<dbReference type="Gene3D" id="2.60.120.200">
    <property type="match status" value="1"/>
</dbReference>
<dbReference type="HOGENOM" id="CLU_016972_1_1_1"/>
<dbReference type="PANTHER" id="PTHR10963">
    <property type="entry name" value="GLYCOSYL HYDROLASE-RELATED"/>
    <property type="match status" value="1"/>
</dbReference>
<gene>
    <name evidence="3" type="ORF">MBM_00319</name>
</gene>
<dbReference type="InterPro" id="IPR000757">
    <property type="entry name" value="Beta-glucanase-like"/>
</dbReference>
<evidence type="ECO:0000256" key="1">
    <source>
        <dbReference type="SAM" id="SignalP"/>
    </source>
</evidence>
<organism evidence="3 4">
    <name type="scientific">Marssonina brunnea f. sp. multigermtubi (strain MB_m1)</name>
    <name type="common">Marssonina leaf spot fungus</name>
    <dbReference type="NCBI Taxonomy" id="1072389"/>
    <lineage>
        <taxon>Eukaryota</taxon>
        <taxon>Fungi</taxon>
        <taxon>Dikarya</taxon>
        <taxon>Ascomycota</taxon>
        <taxon>Pezizomycotina</taxon>
        <taxon>Leotiomycetes</taxon>
        <taxon>Helotiales</taxon>
        <taxon>Drepanopezizaceae</taxon>
        <taxon>Drepanopeziza</taxon>
    </lineage>
</organism>
<proteinExistence type="predicted"/>
<feature type="signal peptide" evidence="1">
    <location>
        <begin position="1"/>
        <end position="19"/>
    </location>
</feature>
<feature type="domain" description="GH16" evidence="2">
    <location>
        <begin position="35"/>
        <end position="285"/>
    </location>
</feature>
<dbReference type="EMBL" id="JH921428">
    <property type="protein sequence ID" value="EKD21206.1"/>
    <property type="molecule type" value="Genomic_DNA"/>
</dbReference>
<keyword evidence="4" id="KW-1185">Reference proteome</keyword>
<dbReference type="GO" id="GO:0004553">
    <property type="term" value="F:hydrolase activity, hydrolyzing O-glycosyl compounds"/>
    <property type="evidence" value="ECO:0007669"/>
    <property type="project" value="InterPro"/>
</dbReference>
<evidence type="ECO:0000259" key="2">
    <source>
        <dbReference type="PROSITE" id="PS51762"/>
    </source>
</evidence>
<accession>K1X852</accession>
<dbReference type="GO" id="GO:0009251">
    <property type="term" value="P:glucan catabolic process"/>
    <property type="evidence" value="ECO:0007669"/>
    <property type="project" value="TreeGrafter"/>
</dbReference>
<dbReference type="SMR" id="K1X852"/>
<dbReference type="InterPro" id="IPR050546">
    <property type="entry name" value="Glycosyl_Hydrlase_16"/>
</dbReference>
<dbReference type="KEGG" id="mbe:MBM_00319"/>
<sequence length="327" mass="36132">MAPIHAIALLLCLLRAAQGYTLVHDYNFTNWYSSFTFEDLPDPTKGFVDYQSLEDSLSLNLTRVIGNQVYMTVDNTSVISTSSTGRKSIWLESKDKFLHGLLIGDFEHMPGSDCGIWPSFWSFHNYNAGDLDNYGEIDILEGFNDITQNYISLHTSLNCTFKSPARLQTGTPNNDNYDCNLRAGAGCSVQAGRGSYGASFNAQGGGVYAMQWASRFIKIFFFPRDSIPADITAGKPNPGKWGLPTANFDSRHGDCDVNAAFPPQTVFFDSTFCGAAAGGKAWTDWTDCSSKTGYSTCEEYVANVPSAYDDAYWLINSVKIYQRSEDI</sequence>
<keyword evidence="1" id="KW-0732">Signal</keyword>
<feature type="chain" id="PRO_5003852946" evidence="1">
    <location>
        <begin position="20"/>
        <end position="327"/>
    </location>
</feature>
<dbReference type="GeneID" id="18756254"/>